<dbReference type="Pfam" id="PF07885">
    <property type="entry name" value="Ion_trans_2"/>
    <property type="match status" value="1"/>
</dbReference>
<name>A0A0B2UUQ9_TOXCA</name>
<dbReference type="PANTHER" id="PTHR11003:SF147">
    <property type="entry name" value="POTASSIUM CHANNEL DOMAIN-CONTAINING PROTEIN"/>
    <property type="match status" value="1"/>
</dbReference>
<dbReference type="InterPro" id="IPR013099">
    <property type="entry name" value="K_chnl_dom"/>
</dbReference>
<evidence type="ECO:0000256" key="3">
    <source>
        <dbReference type="ARBA" id="ARBA00022692"/>
    </source>
</evidence>
<feature type="transmembrane region" description="Helical" evidence="8">
    <location>
        <begin position="250"/>
        <end position="274"/>
    </location>
</feature>
<evidence type="ECO:0000259" key="9">
    <source>
        <dbReference type="Pfam" id="PF07885"/>
    </source>
</evidence>
<feature type="domain" description="Potassium channel" evidence="9">
    <location>
        <begin position="120"/>
        <end position="173"/>
    </location>
</feature>
<evidence type="ECO:0000256" key="7">
    <source>
        <dbReference type="ARBA" id="ARBA00023303"/>
    </source>
</evidence>
<evidence type="ECO:0000313" key="10">
    <source>
        <dbReference type="EMBL" id="KHN72590.1"/>
    </source>
</evidence>
<keyword evidence="11" id="KW-1185">Reference proteome</keyword>
<proteinExistence type="predicted"/>
<feature type="transmembrane region" description="Helical" evidence="8">
    <location>
        <begin position="193"/>
        <end position="214"/>
    </location>
</feature>
<keyword evidence="6 8" id="KW-0472">Membrane</keyword>
<gene>
    <name evidence="10" type="primary">KCNK5</name>
    <name evidence="10" type="ORF">Tcan_17561</name>
</gene>
<dbReference type="EMBL" id="JPKZ01003244">
    <property type="protein sequence ID" value="KHN72590.1"/>
    <property type="molecule type" value="Genomic_DNA"/>
</dbReference>
<dbReference type="OMA" id="RREWSWV"/>
<keyword evidence="3 8" id="KW-0812">Transmembrane</keyword>
<dbReference type="PANTHER" id="PTHR11003">
    <property type="entry name" value="POTASSIUM CHANNEL, SUBFAMILY K"/>
    <property type="match status" value="1"/>
</dbReference>
<sequence>MSWWTTLCKRADPSSPSRRRANRMKLPLIVAVLIVYVLLGSAAFLFFEHAYHEQQVRKWYLHHAINRRQFARAISRRIFNDTKNLLIIIDREQTERVQAHLVDALKQYEMQLELKLPDRREWHLMNSLNFALALLTTIGHGDQLPETTAGQVFSVLYSMIGVPFFFSTISVLIYQIILPLFQKASDTFARRLLYLQFAIVILILWIMATALYLWHFIFDGHLWVSISTAILSSLTIQTRFFNQLPTTPTLVMLLSVTVTISIAVLIIFLLISLYGKRCPHRGKVDDSKTTQPKYAVVVDESGTSKLSAQQSQT</sequence>
<feature type="transmembrane region" description="Helical" evidence="8">
    <location>
        <begin position="26"/>
        <end position="47"/>
    </location>
</feature>
<evidence type="ECO:0000256" key="5">
    <source>
        <dbReference type="ARBA" id="ARBA00023065"/>
    </source>
</evidence>
<evidence type="ECO:0000313" key="11">
    <source>
        <dbReference type="Proteomes" id="UP000031036"/>
    </source>
</evidence>
<evidence type="ECO:0000256" key="4">
    <source>
        <dbReference type="ARBA" id="ARBA00022989"/>
    </source>
</evidence>
<dbReference type="InterPro" id="IPR003280">
    <property type="entry name" value="2pore_dom_K_chnl"/>
</dbReference>
<feature type="transmembrane region" description="Helical" evidence="8">
    <location>
        <begin position="155"/>
        <end position="181"/>
    </location>
</feature>
<accession>A0A0B2UUQ9</accession>
<dbReference type="GO" id="GO:0015271">
    <property type="term" value="F:outward rectifier potassium channel activity"/>
    <property type="evidence" value="ECO:0007669"/>
    <property type="project" value="TreeGrafter"/>
</dbReference>
<protein>
    <submittedName>
        <fullName evidence="10">Potassium channel subfamily K member 5</fullName>
    </submittedName>
</protein>
<dbReference type="AlphaFoldDB" id="A0A0B2UUQ9"/>
<evidence type="ECO:0000256" key="6">
    <source>
        <dbReference type="ARBA" id="ARBA00023136"/>
    </source>
</evidence>
<dbReference type="GO" id="GO:0030322">
    <property type="term" value="P:stabilization of membrane potential"/>
    <property type="evidence" value="ECO:0007669"/>
    <property type="project" value="TreeGrafter"/>
</dbReference>
<comment type="subcellular location">
    <subcellularLocation>
        <location evidence="1">Membrane</location>
        <topology evidence="1">Multi-pass membrane protein</topology>
    </subcellularLocation>
</comment>
<evidence type="ECO:0000256" key="8">
    <source>
        <dbReference type="SAM" id="Phobius"/>
    </source>
</evidence>
<evidence type="ECO:0000256" key="1">
    <source>
        <dbReference type="ARBA" id="ARBA00004141"/>
    </source>
</evidence>
<keyword evidence="5" id="KW-0406">Ion transport</keyword>
<dbReference type="Proteomes" id="UP000031036">
    <property type="component" value="Unassembled WGS sequence"/>
</dbReference>
<dbReference type="GO" id="GO:0005886">
    <property type="term" value="C:plasma membrane"/>
    <property type="evidence" value="ECO:0007669"/>
    <property type="project" value="TreeGrafter"/>
</dbReference>
<evidence type="ECO:0000256" key="2">
    <source>
        <dbReference type="ARBA" id="ARBA00022448"/>
    </source>
</evidence>
<dbReference type="OrthoDB" id="5817652at2759"/>
<organism evidence="10 11">
    <name type="scientific">Toxocara canis</name>
    <name type="common">Canine roundworm</name>
    <dbReference type="NCBI Taxonomy" id="6265"/>
    <lineage>
        <taxon>Eukaryota</taxon>
        <taxon>Metazoa</taxon>
        <taxon>Ecdysozoa</taxon>
        <taxon>Nematoda</taxon>
        <taxon>Chromadorea</taxon>
        <taxon>Rhabditida</taxon>
        <taxon>Spirurina</taxon>
        <taxon>Ascaridomorpha</taxon>
        <taxon>Ascaridoidea</taxon>
        <taxon>Toxocaridae</taxon>
        <taxon>Toxocara</taxon>
    </lineage>
</organism>
<comment type="caution">
    <text evidence="10">The sequence shown here is derived from an EMBL/GenBank/DDBJ whole genome shotgun (WGS) entry which is preliminary data.</text>
</comment>
<dbReference type="Gene3D" id="1.10.287.70">
    <property type="match status" value="1"/>
</dbReference>
<reference evidence="10 11" key="1">
    <citation type="submission" date="2014-11" db="EMBL/GenBank/DDBJ databases">
        <title>Genetic blueprint of the zoonotic pathogen Toxocara canis.</title>
        <authorList>
            <person name="Zhu X.-Q."/>
            <person name="Korhonen P.K."/>
            <person name="Cai H."/>
            <person name="Young N.D."/>
            <person name="Nejsum P."/>
            <person name="von Samson-Himmelstjerna G."/>
            <person name="Boag P.R."/>
            <person name="Tan P."/>
            <person name="Li Q."/>
            <person name="Min J."/>
            <person name="Yang Y."/>
            <person name="Wang X."/>
            <person name="Fang X."/>
            <person name="Hall R.S."/>
            <person name="Hofmann A."/>
            <person name="Sternberg P.W."/>
            <person name="Jex A.R."/>
            <person name="Gasser R.B."/>
        </authorList>
    </citation>
    <scope>NUCLEOTIDE SEQUENCE [LARGE SCALE GENOMIC DNA]</scope>
    <source>
        <strain evidence="10">PN_DK_2014</strain>
    </source>
</reference>
<dbReference type="GO" id="GO:0022841">
    <property type="term" value="F:potassium ion leak channel activity"/>
    <property type="evidence" value="ECO:0007669"/>
    <property type="project" value="TreeGrafter"/>
</dbReference>
<keyword evidence="2" id="KW-0813">Transport</keyword>
<keyword evidence="4 8" id="KW-1133">Transmembrane helix</keyword>
<dbReference type="SUPFAM" id="SSF81324">
    <property type="entry name" value="Voltage-gated potassium channels"/>
    <property type="match status" value="1"/>
</dbReference>
<keyword evidence="7 10" id="KW-0407">Ion channel</keyword>